<keyword evidence="1" id="KW-0812">Transmembrane</keyword>
<protein>
    <recommendedName>
        <fullName evidence="4">Reverse transcriptase zinc-binding domain-containing protein</fullName>
    </recommendedName>
</protein>
<reference evidence="2" key="1">
    <citation type="submission" date="2020-07" db="EMBL/GenBank/DDBJ databases">
        <title>Genome sequence and genetic diversity analysis of an under-domesticated orphan crop, white fonio (Digitaria exilis).</title>
        <authorList>
            <person name="Bennetzen J.L."/>
            <person name="Chen S."/>
            <person name="Ma X."/>
            <person name="Wang X."/>
            <person name="Yssel A.E.J."/>
            <person name="Chaluvadi S.R."/>
            <person name="Johnson M."/>
            <person name="Gangashetty P."/>
            <person name="Hamidou F."/>
            <person name="Sanogo M.D."/>
            <person name="Zwaenepoel A."/>
            <person name="Wallace J."/>
            <person name="Van De Peer Y."/>
            <person name="Van Deynze A."/>
        </authorList>
    </citation>
    <scope>NUCLEOTIDE SEQUENCE</scope>
    <source>
        <tissue evidence="2">Leaves</tissue>
    </source>
</reference>
<name>A0A835AGR8_9POAL</name>
<sequence length="101" mass="11433">MHLDTYVCVCCVDHIEEDIIHLFFECPFSQACWIYLGIEWDTTINHQLMFLRAREKFGSIIFREIIILPCGLCGCTGTALSLMGLLFPLMPGGDEIGYPEG</sequence>
<comment type="caution">
    <text evidence="2">The sequence shown here is derived from an EMBL/GenBank/DDBJ whole genome shotgun (WGS) entry which is preliminary data.</text>
</comment>
<organism evidence="2 3">
    <name type="scientific">Digitaria exilis</name>
    <dbReference type="NCBI Taxonomy" id="1010633"/>
    <lineage>
        <taxon>Eukaryota</taxon>
        <taxon>Viridiplantae</taxon>
        <taxon>Streptophyta</taxon>
        <taxon>Embryophyta</taxon>
        <taxon>Tracheophyta</taxon>
        <taxon>Spermatophyta</taxon>
        <taxon>Magnoliopsida</taxon>
        <taxon>Liliopsida</taxon>
        <taxon>Poales</taxon>
        <taxon>Poaceae</taxon>
        <taxon>PACMAD clade</taxon>
        <taxon>Panicoideae</taxon>
        <taxon>Panicodae</taxon>
        <taxon>Paniceae</taxon>
        <taxon>Anthephorinae</taxon>
        <taxon>Digitaria</taxon>
    </lineage>
</organism>
<keyword evidence="1" id="KW-1133">Transmembrane helix</keyword>
<evidence type="ECO:0000313" key="3">
    <source>
        <dbReference type="Proteomes" id="UP000636709"/>
    </source>
</evidence>
<dbReference type="AlphaFoldDB" id="A0A835AGR8"/>
<accession>A0A835AGR8</accession>
<evidence type="ECO:0000313" key="2">
    <source>
        <dbReference type="EMBL" id="KAF8661801.1"/>
    </source>
</evidence>
<keyword evidence="3" id="KW-1185">Reference proteome</keyword>
<dbReference type="EMBL" id="JACEFO010002392">
    <property type="protein sequence ID" value="KAF8661801.1"/>
    <property type="molecule type" value="Genomic_DNA"/>
</dbReference>
<keyword evidence="1" id="KW-0472">Membrane</keyword>
<feature type="transmembrane region" description="Helical" evidence="1">
    <location>
        <begin position="65"/>
        <end position="87"/>
    </location>
</feature>
<evidence type="ECO:0000256" key="1">
    <source>
        <dbReference type="SAM" id="Phobius"/>
    </source>
</evidence>
<gene>
    <name evidence="2" type="ORF">HU200_056756</name>
</gene>
<proteinExistence type="predicted"/>
<evidence type="ECO:0008006" key="4">
    <source>
        <dbReference type="Google" id="ProtNLM"/>
    </source>
</evidence>
<dbReference type="Proteomes" id="UP000636709">
    <property type="component" value="Unassembled WGS sequence"/>
</dbReference>